<dbReference type="Proteomes" id="UP001206925">
    <property type="component" value="Unassembled WGS sequence"/>
</dbReference>
<gene>
    <name evidence="1" type="ORF">M8C21_002557</name>
</gene>
<reference evidence="1" key="1">
    <citation type="submission" date="2022-06" db="EMBL/GenBank/DDBJ databases">
        <title>Uncovering the hologenomic basis of an extraordinary plant invasion.</title>
        <authorList>
            <person name="Bieker V.C."/>
            <person name="Martin M.D."/>
            <person name="Gilbert T."/>
            <person name="Hodgins K."/>
            <person name="Battlay P."/>
            <person name="Petersen B."/>
            <person name="Wilson J."/>
        </authorList>
    </citation>
    <scope>NUCLEOTIDE SEQUENCE</scope>
    <source>
        <strain evidence="1">AA19_3_7</strain>
        <tissue evidence="1">Leaf</tissue>
    </source>
</reference>
<protein>
    <submittedName>
        <fullName evidence="1">Uncharacterized protein</fullName>
    </submittedName>
</protein>
<dbReference type="AlphaFoldDB" id="A0AAD5BX58"/>
<keyword evidence="2" id="KW-1185">Reference proteome</keyword>
<evidence type="ECO:0000313" key="2">
    <source>
        <dbReference type="Proteomes" id="UP001206925"/>
    </source>
</evidence>
<evidence type="ECO:0000313" key="1">
    <source>
        <dbReference type="EMBL" id="KAI7731281.1"/>
    </source>
</evidence>
<accession>A0AAD5BX58</accession>
<comment type="caution">
    <text evidence="1">The sequence shown here is derived from an EMBL/GenBank/DDBJ whole genome shotgun (WGS) entry which is preliminary data.</text>
</comment>
<name>A0AAD5BX58_AMBAR</name>
<proteinExistence type="predicted"/>
<sequence>MVYLYGSDLGYTPFKSESDLKSELSFPEDSEPSQIKAYPF</sequence>
<organism evidence="1 2">
    <name type="scientific">Ambrosia artemisiifolia</name>
    <name type="common">Common ragweed</name>
    <dbReference type="NCBI Taxonomy" id="4212"/>
    <lineage>
        <taxon>Eukaryota</taxon>
        <taxon>Viridiplantae</taxon>
        <taxon>Streptophyta</taxon>
        <taxon>Embryophyta</taxon>
        <taxon>Tracheophyta</taxon>
        <taxon>Spermatophyta</taxon>
        <taxon>Magnoliopsida</taxon>
        <taxon>eudicotyledons</taxon>
        <taxon>Gunneridae</taxon>
        <taxon>Pentapetalae</taxon>
        <taxon>asterids</taxon>
        <taxon>campanulids</taxon>
        <taxon>Asterales</taxon>
        <taxon>Asteraceae</taxon>
        <taxon>Asteroideae</taxon>
        <taxon>Heliantheae alliance</taxon>
        <taxon>Heliantheae</taxon>
        <taxon>Ambrosia</taxon>
    </lineage>
</organism>
<dbReference type="EMBL" id="JAMZMK010010483">
    <property type="protein sequence ID" value="KAI7731281.1"/>
    <property type="molecule type" value="Genomic_DNA"/>
</dbReference>